<sequence length="190" mass="21580">MTSNVKCRIESLVEEGFGDGETAPEGSILGCERRQLGLDTSRLQKRRVHLPTLPPLTKALAQRIFVFDQWRVEVLIRPHESQRPPPTTISHHHPSLFTLHLAAADTSFRKEPGVCRELEVDYEEDVMLRMAMMRNHTVSDRPVPGESKGPEKRRLFSEAAWRTDRREDAAGSSPICSNGSHWPLDMAFKD</sequence>
<comment type="caution">
    <text evidence="2">The sequence shown here is derived from an EMBL/GenBank/DDBJ whole genome shotgun (WGS) entry which is preliminary data.</text>
</comment>
<evidence type="ECO:0000313" key="3">
    <source>
        <dbReference type="Proteomes" id="UP001153269"/>
    </source>
</evidence>
<reference evidence="2" key="1">
    <citation type="submission" date="2020-03" db="EMBL/GenBank/DDBJ databases">
        <authorList>
            <person name="Weist P."/>
        </authorList>
    </citation>
    <scope>NUCLEOTIDE SEQUENCE</scope>
</reference>
<name>A0A9N7TT00_PLEPL</name>
<evidence type="ECO:0000256" key="1">
    <source>
        <dbReference type="SAM" id="MobiDB-lite"/>
    </source>
</evidence>
<gene>
    <name evidence="2" type="ORF">PLEPLA_LOCUS6437</name>
</gene>
<feature type="region of interest" description="Disordered" evidence="1">
    <location>
        <begin position="138"/>
        <end position="176"/>
    </location>
</feature>
<dbReference type="Proteomes" id="UP001153269">
    <property type="component" value="Unassembled WGS sequence"/>
</dbReference>
<proteinExistence type="predicted"/>
<dbReference type="AlphaFoldDB" id="A0A9N7TT00"/>
<keyword evidence="3" id="KW-1185">Reference proteome</keyword>
<protein>
    <submittedName>
        <fullName evidence="2">Uncharacterized protein</fullName>
    </submittedName>
</protein>
<feature type="compositionally biased region" description="Basic and acidic residues" evidence="1">
    <location>
        <begin position="148"/>
        <end position="169"/>
    </location>
</feature>
<accession>A0A9N7TT00</accession>
<evidence type="ECO:0000313" key="2">
    <source>
        <dbReference type="EMBL" id="CAB1418611.1"/>
    </source>
</evidence>
<organism evidence="2 3">
    <name type="scientific">Pleuronectes platessa</name>
    <name type="common">European plaice</name>
    <dbReference type="NCBI Taxonomy" id="8262"/>
    <lineage>
        <taxon>Eukaryota</taxon>
        <taxon>Metazoa</taxon>
        <taxon>Chordata</taxon>
        <taxon>Craniata</taxon>
        <taxon>Vertebrata</taxon>
        <taxon>Euteleostomi</taxon>
        <taxon>Actinopterygii</taxon>
        <taxon>Neopterygii</taxon>
        <taxon>Teleostei</taxon>
        <taxon>Neoteleostei</taxon>
        <taxon>Acanthomorphata</taxon>
        <taxon>Carangaria</taxon>
        <taxon>Pleuronectiformes</taxon>
        <taxon>Pleuronectoidei</taxon>
        <taxon>Pleuronectidae</taxon>
        <taxon>Pleuronectes</taxon>
    </lineage>
</organism>
<dbReference type="EMBL" id="CADEAL010000335">
    <property type="protein sequence ID" value="CAB1418611.1"/>
    <property type="molecule type" value="Genomic_DNA"/>
</dbReference>